<sequence>MARLRQGIRRLRCCCSCCFSMPRPSSPVVSCKARFSGSGVPVLSQISTLAGVMWWWRCRRRITVNGLAGAPIYLRIHDEFGWPHRSAIMRITIWLDHGTLARLSSGMQVKYS</sequence>
<dbReference type="Proteomes" id="UP000007305">
    <property type="component" value="Chromosome 5"/>
</dbReference>
<protein>
    <submittedName>
        <fullName evidence="1">Uncharacterized protein</fullName>
    </submittedName>
</protein>
<dbReference type="AlphaFoldDB" id="A0A804PM00"/>
<name>A0A804PM00_MAIZE</name>
<evidence type="ECO:0000313" key="2">
    <source>
        <dbReference type="Proteomes" id="UP000007305"/>
    </source>
</evidence>
<evidence type="ECO:0000313" key="1">
    <source>
        <dbReference type="EnsemblPlants" id="Zm00001eb249510_P001"/>
    </source>
</evidence>
<proteinExistence type="predicted"/>
<dbReference type="EnsemblPlants" id="Zm00001eb249510_T001">
    <property type="protein sequence ID" value="Zm00001eb249510_P001"/>
    <property type="gene ID" value="Zm00001eb249510"/>
</dbReference>
<organism evidence="1 2">
    <name type="scientific">Zea mays</name>
    <name type="common">Maize</name>
    <dbReference type="NCBI Taxonomy" id="4577"/>
    <lineage>
        <taxon>Eukaryota</taxon>
        <taxon>Viridiplantae</taxon>
        <taxon>Streptophyta</taxon>
        <taxon>Embryophyta</taxon>
        <taxon>Tracheophyta</taxon>
        <taxon>Spermatophyta</taxon>
        <taxon>Magnoliopsida</taxon>
        <taxon>Liliopsida</taxon>
        <taxon>Poales</taxon>
        <taxon>Poaceae</taxon>
        <taxon>PACMAD clade</taxon>
        <taxon>Panicoideae</taxon>
        <taxon>Andropogonodae</taxon>
        <taxon>Andropogoneae</taxon>
        <taxon>Tripsacinae</taxon>
        <taxon>Zea</taxon>
    </lineage>
</organism>
<keyword evidence="2" id="KW-1185">Reference proteome</keyword>
<reference evidence="1" key="2">
    <citation type="submission" date="2019-07" db="EMBL/GenBank/DDBJ databases">
        <authorList>
            <person name="Seetharam A."/>
            <person name="Woodhouse M."/>
            <person name="Cannon E."/>
        </authorList>
    </citation>
    <scope>NUCLEOTIDE SEQUENCE [LARGE SCALE GENOMIC DNA]</scope>
    <source>
        <strain evidence="1">cv. B73</strain>
    </source>
</reference>
<reference evidence="1" key="3">
    <citation type="submission" date="2021-05" db="UniProtKB">
        <authorList>
            <consortium name="EnsemblPlants"/>
        </authorList>
    </citation>
    <scope>IDENTIFICATION</scope>
    <source>
        <strain evidence="1">cv. B73</strain>
    </source>
</reference>
<reference evidence="2" key="1">
    <citation type="journal article" date="2009" name="Science">
        <title>The B73 maize genome: complexity, diversity, and dynamics.</title>
        <authorList>
            <person name="Schnable P.S."/>
            <person name="Ware D."/>
            <person name="Fulton R.S."/>
            <person name="Stein J.C."/>
            <person name="Wei F."/>
            <person name="Pasternak S."/>
            <person name="Liang C."/>
            <person name="Zhang J."/>
            <person name="Fulton L."/>
            <person name="Graves T.A."/>
            <person name="Minx P."/>
            <person name="Reily A.D."/>
            <person name="Courtney L."/>
            <person name="Kruchowski S.S."/>
            <person name="Tomlinson C."/>
            <person name="Strong C."/>
            <person name="Delehaunty K."/>
            <person name="Fronick C."/>
            <person name="Courtney B."/>
            <person name="Rock S.M."/>
            <person name="Belter E."/>
            <person name="Du F."/>
            <person name="Kim K."/>
            <person name="Abbott R.M."/>
            <person name="Cotton M."/>
            <person name="Levy A."/>
            <person name="Marchetto P."/>
            <person name="Ochoa K."/>
            <person name="Jackson S.M."/>
            <person name="Gillam B."/>
            <person name="Chen W."/>
            <person name="Yan L."/>
            <person name="Higginbotham J."/>
            <person name="Cardenas M."/>
            <person name="Waligorski J."/>
            <person name="Applebaum E."/>
            <person name="Phelps L."/>
            <person name="Falcone J."/>
            <person name="Kanchi K."/>
            <person name="Thane T."/>
            <person name="Scimone A."/>
            <person name="Thane N."/>
            <person name="Henke J."/>
            <person name="Wang T."/>
            <person name="Ruppert J."/>
            <person name="Shah N."/>
            <person name="Rotter K."/>
            <person name="Hodges J."/>
            <person name="Ingenthron E."/>
            <person name="Cordes M."/>
            <person name="Kohlberg S."/>
            <person name="Sgro J."/>
            <person name="Delgado B."/>
            <person name="Mead K."/>
            <person name="Chinwalla A."/>
            <person name="Leonard S."/>
            <person name="Crouse K."/>
            <person name="Collura K."/>
            <person name="Kudrna D."/>
            <person name="Currie J."/>
            <person name="He R."/>
            <person name="Angelova A."/>
            <person name="Rajasekar S."/>
            <person name="Mueller T."/>
            <person name="Lomeli R."/>
            <person name="Scara G."/>
            <person name="Ko A."/>
            <person name="Delaney K."/>
            <person name="Wissotski M."/>
            <person name="Lopez G."/>
            <person name="Campos D."/>
            <person name="Braidotti M."/>
            <person name="Ashley E."/>
            <person name="Golser W."/>
            <person name="Kim H."/>
            <person name="Lee S."/>
            <person name="Lin J."/>
            <person name="Dujmic Z."/>
            <person name="Kim W."/>
            <person name="Talag J."/>
            <person name="Zuccolo A."/>
            <person name="Fan C."/>
            <person name="Sebastian A."/>
            <person name="Kramer M."/>
            <person name="Spiegel L."/>
            <person name="Nascimento L."/>
            <person name="Zutavern T."/>
            <person name="Miller B."/>
            <person name="Ambroise C."/>
            <person name="Muller S."/>
            <person name="Spooner W."/>
            <person name="Narechania A."/>
            <person name="Ren L."/>
            <person name="Wei S."/>
            <person name="Kumari S."/>
            <person name="Faga B."/>
            <person name="Levy M.J."/>
            <person name="McMahan L."/>
            <person name="Van Buren P."/>
            <person name="Vaughn M.W."/>
            <person name="Ying K."/>
            <person name="Yeh C.-T."/>
            <person name="Emrich S.J."/>
            <person name="Jia Y."/>
            <person name="Kalyanaraman A."/>
            <person name="Hsia A.-P."/>
            <person name="Barbazuk W.B."/>
            <person name="Baucom R.S."/>
            <person name="Brutnell T.P."/>
            <person name="Carpita N.C."/>
            <person name="Chaparro C."/>
            <person name="Chia J.-M."/>
            <person name="Deragon J.-M."/>
            <person name="Estill J.C."/>
            <person name="Fu Y."/>
            <person name="Jeddeloh J.A."/>
            <person name="Han Y."/>
            <person name="Lee H."/>
            <person name="Li P."/>
            <person name="Lisch D.R."/>
            <person name="Liu S."/>
            <person name="Liu Z."/>
            <person name="Nagel D.H."/>
            <person name="McCann M.C."/>
            <person name="SanMiguel P."/>
            <person name="Myers A.M."/>
            <person name="Nettleton D."/>
            <person name="Nguyen J."/>
            <person name="Penning B.W."/>
            <person name="Ponnala L."/>
            <person name="Schneider K.L."/>
            <person name="Schwartz D.C."/>
            <person name="Sharma A."/>
            <person name="Soderlund C."/>
            <person name="Springer N.M."/>
            <person name="Sun Q."/>
            <person name="Wang H."/>
            <person name="Waterman M."/>
            <person name="Westerman R."/>
            <person name="Wolfgruber T.K."/>
            <person name="Yang L."/>
            <person name="Yu Y."/>
            <person name="Zhang L."/>
            <person name="Zhou S."/>
            <person name="Zhu Q."/>
            <person name="Bennetzen J.L."/>
            <person name="Dawe R.K."/>
            <person name="Jiang J."/>
            <person name="Jiang N."/>
            <person name="Presting G.G."/>
            <person name="Wessler S.R."/>
            <person name="Aluru S."/>
            <person name="Martienssen R.A."/>
            <person name="Clifton S.W."/>
            <person name="McCombie W.R."/>
            <person name="Wing R.A."/>
            <person name="Wilson R.K."/>
        </authorList>
    </citation>
    <scope>NUCLEOTIDE SEQUENCE [LARGE SCALE GENOMIC DNA]</scope>
    <source>
        <strain evidence="2">cv. B73</strain>
    </source>
</reference>
<accession>A0A804PM00</accession>
<dbReference type="InParanoid" id="A0A804PM00"/>
<dbReference type="Gramene" id="Zm00001eb249510_T001">
    <property type="protein sequence ID" value="Zm00001eb249510_P001"/>
    <property type="gene ID" value="Zm00001eb249510"/>
</dbReference>